<evidence type="ECO:0000313" key="4">
    <source>
        <dbReference type="Proteomes" id="UP000196655"/>
    </source>
</evidence>
<dbReference type="EMBL" id="NHON01000052">
    <property type="protein sequence ID" value="OWJ64670.1"/>
    <property type="molecule type" value="Genomic_DNA"/>
</dbReference>
<dbReference type="RefSeq" id="WP_088153488.1">
    <property type="nucleotide sequence ID" value="NZ_NHON01000052.1"/>
</dbReference>
<dbReference type="InterPro" id="IPR050259">
    <property type="entry name" value="SDR"/>
</dbReference>
<proteinExistence type="inferred from homology"/>
<dbReference type="Gene3D" id="3.40.50.720">
    <property type="entry name" value="NAD(P)-binding Rossmann-like Domain"/>
    <property type="match status" value="1"/>
</dbReference>
<sequence length="264" mass="27355">MKIDLSGKSALVTGSTAGIGFAIAQGLAAAGAEVIVNGRKPAAVAEAIGRIGQAVPGATLRPAVADVSTAAGCAELVAAVPEADILVNNVGIFEMKEFFDIPDEDWLHIYDVNVMSGVRLSRAYMKGMLARNWGRVVFISSESGLNIPTEMVHYGVTKTAQISLARGLAKLTRGTGVTVNSVLPGPTMTEGVGEFLREVAKESGKSIEDAATDFVRTHRPTSILGRMATTEEVANMVVYAVSPQAAATNGAALRVDGGVVDALT</sequence>
<dbReference type="Pfam" id="PF00106">
    <property type="entry name" value="adh_short"/>
    <property type="match status" value="1"/>
</dbReference>
<dbReference type="InterPro" id="IPR036291">
    <property type="entry name" value="NAD(P)-bd_dom_sf"/>
</dbReference>
<dbReference type="CDD" id="cd05233">
    <property type="entry name" value="SDR_c"/>
    <property type="match status" value="1"/>
</dbReference>
<reference evidence="4" key="1">
    <citation type="submission" date="2017-05" db="EMBL/GenBank/DDBJ databases">
        <authorList>
            <person name="Macchi M."/>
            <person name="Festa S."/>
            <person name="Coppotelli B.M."/>
            <person name="Morelli I.S."/>
        </authorList>
    </citation>
    <scope>NUCLEOTIDE SEQUENCE [LARGE SCALE GENOMIC DNA]</scope>
    <source>
        <strain evidence="4">I</strain>
    </source>
</reference>
<dbReference type="STRING" id="1122125.GCA_000423185_06028"/>
<dbReference type="SUPFAM" id="SSF51735">
    <property type="entry name" value="NAD(P)-binding Rossmann-fold domains"/>
    <property type="match status" value="1"/>
</dbReference>
<dbReference type="OrthoDB" id="9793325at2"/>
<evidence type="ECO:0000256" key="2">
    <source>
        <dbReference type="RuleBase" id="RU000363"/>
    </source>
</evidence>
<dbReference type="PRINTS" id="PR00080">
    <property type="entry name" value="SDRFAMILY"/>
</dbReference>
<dbReference type="AlphaFoldDB" id="A0A211ZHF2"/>
<name>A0A211ZHF2_9PROT</name>
<keyword evidence="4" id="KW-1185">Reference proteome</keyword>
<comment type="similarity">
    <text evidence="1 2">Belongs to the short-chain dehydrogenases/reductases (SDR) family.</text>
</comment>
<dbReference type="PANTHER" id="PTHR42879">
    <property type="entry name" value="3-OXOACYL-(ACYL-CARRIER-PROTEIN) REDUCTASE"/>
    <property type="match status" value="1"/>
</dbReference>
<comment type="caution">
    <text evidence="3">The sequence shown here is derived from an EMBL/GenBank/DDBJ whole genome shotgun (WGS) entry which is preliminary data.</text>
</comment>
<gene>
    <name evidence="3" type="ORF">BWR60_23500</name>
</gene>
<evidence type="ECO:0000256" key="1">
    <source>
        <dbReference type="ARBA" id="ARBA00006484"/>
    </source>
</evidence>
<accession>A0A211ZHF2</accession>
<dbReference type="InterPro" id="IPR002347">
    <property type="entry name" value="SDR_fam"/>
</dbReference>
<organism evidence="3 4">
    <name type="scientific">Inquilinus limosus</name>
    <dbReference type="NCBI Taxonomy" id="171674"/>
    <lineage>
        <taxon>Bacteria</taxon>
        <taxon>Pseudomonadati</taxon>
        <taxon>Pseudomonadota</taxon>
        <taxon>Alphaproteobacteria</taxon>
        <taxon>Rhodospirillales</taxon>
        <taxon>Rhodospirillaceae</taxon>
        <taxon>Inquilinus</taxon>
    </lineage>
</organism>
<dbReference type="FunFam" id="3.40.50.720:FF:000084">
    <property type="entry name" value="Short-chain dehydrogenase reductase"/>
    <property type="match status" value="1"/>
</dbReference>
<dbReference type="PRINTS" id="PR00081">
    <property type="entry name" value="GDHRDH"/>
</dbReference>
<protein>
    <submittedName>
        <fullName evidence="3">Oxidoreductase</fullName>
    </submittedName>
</protein>
<evidence type="ECO:0000313" key="3">
    <source>
        <dbReference type="EMBL" id="OWJ64670.1"/>
    </source>
</evidence>
<dbReference type="Proteomes" id="UP000196655">
    <property type="component" value="Unassembled WGS sequence"/>
</dbReference>